<dbReference type="InterPro" id="IPR050400">
    <property type="entry name" value="Bact_Cytoskel_RodZ"/>
</dbReference>
<dbReference type="Pfam" id="PF13464">
    <property type="entry name" value="RodZ_C"/>
    <property type="match status" value="1"/>
</dbReference>
<dbReference type="Proteomes" id="UP000051298">
    <property type="component" value="Unassembled WGS sequence"/>
</dbReference>
<reference evidence="2 3" key="1">
    <citation type="submission" date="2015-09" db="EMBL/GenBank/DDBJ databases">
        <authorList>
            <consortium name="Swine Surveillance"/>
        </authorList>
    </citation>
    <scope>NUCLEOTIDE SEQUENCE [LARGE SCALE GENOMIC DNA]</scope>
    <source>
        <strain evidence="2 3">CECT 5294</strain>
    </source>
</reference>
<organism evidence="2 3">
    <name type="scientific">Thalassobacter stenotrophicus</name>
    <dbReference type="NCBI Taxonomy" id="266809"/>
    <lineage>
        <taxon>Bacteria</taxon>
        <taxon>Pseudomonadati</taxon>
        <taxon>Pseudomonadota</taxon>
        <taxon>Alphaproteobacteria</taxon>
        <taxon>Rhodobacterales</taxon>
        <taxon>Roseobacteraceae</taxon>
        <taxon>Thalassobacter</taxon>
    </lineage>
</organism>
<dbReference type="AlphaFoldDB" id="A0A0P1EW31"/>
<evidence type="ECO:0000259" key="1">
    <source>
        <dbReference type="Pfam" id="PF13464"/>
    </source>
</evidence>
<evidence type="ECO:0000313" key="3">
    <source>
        <dbReference type="Proteomes" id="UP000051298"/>
    </source>
</evidence>
<dbReference type="InterPro" id="IPR010982">
    <property type="entry name" value="Lambda_DNA-bd_dom_sf"/>
</dbReference>
<dbReference type="InterPro" id="IPR025194">
    <property type="entry name" value="RodZ-like_C"/>
</dbReference>
<dbReference type="Gene3D" id="1.10.260.40">
    <property type="entry name" value="lambda repressor-like DNA-binding domains"/>
    <property type="match status" value="1"/>
</dbReference>
<feature type="domain" description="Cytoskeleton protein RodZ-like C-terminal" evidence="1">
    <location>
        <begin position="307"/>
        <end position="373"/>
    </location>
</feature>
<dbReference type="PANTHER" id="PTHR34475">
    <property type="match status" value="1"/>
</dbReference>
<proteinExistence type="predicted"/>
<sequence length="417" mass="44076">MFGRYFDSSTTEETVPQRGFDSFELRLGDVMRGERATLGKSLLEVQRDLRIKATYIAAIEDCDTSAFETPGFIAGYVRSYARYLGMEPEETFARFCLESGFEGIHGAASQLNSDNRAKPALNAPITGNSADVMARANRPFVQHTGPAFGSVDPGALGSVAVLTLLMAGIGFGGWSVFQEIQRVQVAPVEQAPDVIAQLVDPLAGAIASDAPVAAVGRQAPSVEALDRLYRPDPLDVPVLVARDAPISTIRPGAIGALAGPDAPDLSTRTATPTLGAQIASIDVPMFVEEPEPQIPQVTEKPQDEVVLFAVRPAWVRVSSGDGSVLFEQILDAGDSYTIPRDELTSSLHAGNSGSVYFRLNGQTYGPVGQGTSVSRGIELAPTSVVASYAVADPEADRDLATVVAELSLPTADIAPTE</sequence>
<dbReference type="RefSeq" id="WP_058122320.1">
    <property type="nucleotide sequence ID" value="NZ_CYRX01000008.1"/>
</dbReference>
<evidence type="ECO:0000313" key="2">
    <source>
        <dbReference type="EMBL" id="CUH59000.1"/>
    </source>
</evidence>
<accession>A0A0P1EW31</accession>
<protein>
    <recommendedName>
        <fullName evidence="1">Cytoskeleton protein RodZ-like C-terminal domain-containing protein</fullName>
    </recommendedName>
</protein>
<name>A0A0P1EW31_9RHOB</name>
<dbReference type="GO" id="GO:0003677">
    <property type="term" value="F:DNA binding"/>
    <property type="evidence" value="ECO:0007669"/>
    <property type="project" value="InterPro"/>
</dbReference>
<gene>
    <name evidence="2" type="ORF">THS5294_00280</name>
</gene>
<dbReference type="Pfam" id="PF13413">
    <property type="entry name" value="HTH_25"/>
    <property type="match status" value="1"/>
</dbReference>
<dbReference type="PANTHER" id="PTHR34475:SF1">
    <property type="entry name" value="CYTOSKELETON PROTEIN RODZ"/>
    <property type="match status" value="1"/>
</dbReference>
<dbReference type="STRING" id="266809.PM03_10145"/>
<dbReference type="eggNOG" id="COG1426">
    <property type="taxonomic scope" value="Bacteria"/>
</dbReference>
<dbReference type="EMBL" id="CYRX01000008">
    <property type="protein sequence ID" value="CUH59000.1"/>
    <property type="molecule type" value="Genomic_DNA"/>
</dbReference>